<organism evidence="1 2">
    <name type="scientific">Lentzea aerocolonigenes</name>
    <name type="common">Lechevalieria aerocolonigenes</name>
    <name type="synonym">Saccharothrix aerocolonigenes</name>
    <dbReference type="NCBI Taxonomy" id="68170"/>
    <lineage>
        <taxon>Bacteria</taxon>
        <taxon>Bacillati</taxon>
        <taxon>Actinomycetota</taxon>
        <taxon>Actinomycetes</taxon>
        <taxon>Pseudonocardiales</taxon>
        <taxon>Pseudonocardiaceae</taxon>
        <taxon>Lentzea</taxon>
    </lineage>
</organism>
<name>A0A0F0GND1_LENAE</name>
<proteinExistence type="predicted"/>
<dbReference type="Proteomes" id="UP000033393">
    <property type="component" value="Unassembled WGS sequence"/>
</dbReference>
<dbReference type="EMBL" id="JYJG01000226">
    <property type="protein sequence ID" value="KJK44989.1"/>
    <property type="molecule type" value="Genomic_DNA"/>
</dbReference>
<sequence length="61" mass="6744">MTATAATARVIGLLRATATACQARHRDDRPLSHFGISPLLQRAMKGAFIHVRWLKAPFTEN</sequence>
<dbReference type="AlphaFoldDB" id="A0A0F0GND1"/>
<comment type="caution">
    <text evidence="1">The sequence shown here is derived from an EMBL/GenBank/DDBJ whole genome shotgun (WGS) entry which is preliminary data.</text>
</comment>
<gene>
    <name evidence="1" type="ORF">UK23_27805</name>
</gene>
<keyword evidence="2" id="KW-1185">Reference proteome</keyword>
<protein>
    <submittedName>
        <fullName evidence="1">Uncharacterized protein</fullName>
    </submittedName>
</protein>
<evidence type="ECO:0000313" key="1">
    <source>
        <dbReference type="EMBL" id="KJK44989.1"/>
    </source>
</evidence>
<accession>A0A0F0GND1</accession>
<reference evidence="1 2" key="1">
    <citation type="submission" date="2015-02" db="EMBL/GenBank/DDBJ databases">
        <authorList>
            <person name="Ju K.-S."/>
            <person name="Doroghazi J.R."/>
            <person name="Metcalf W."/>
        </authorList>
    </citation>
    <scope>NUCLEOTIDE SEQUENCE [LARGE SCALE GENOMIC DNA]</scope>
    <source>
        <strain evidence="1 2">NRRL B-16140</strain>
    </source>
</reference>
<evidence type="ECO:0000313" key="2">
    <source>
        <dbReference type="Proteomes" id="UP000033393"/>
    </source>
</evidence>